<feature type="region of interest" description="Disordered" evidence="1">
    <location>
        <begin position="183"/>
        <end position="229"/>
    </location>
</feature>
<sequence length="229" mass="25171">MVQYLINVGNVMSWFISQVVDEGDKSYPFPNFLTMYFEDLKVEKRKFDVKVKAKAPLSWYSLQGDENPKGKGSKGKSTTSVGQSEEPVVVVTTQQPSSTLAQQPPSTSAQQPLSTSADLPPGPSTLAAQSAPPLPQVPPSIEDALNDILDNQKKILDTQKELRVEVDRLKADHLPLDLLLHDPVPIAHPQPMQSERPPKRKRMIPSSDDAVIQLTDPPETSSSQPQDVT</sequence>
<dbReference type="OrthoDB" id="10560618at2759"/>
<accession>A0A1U7XX32</accession>
<dbReference type="Proteomes" id="UP000189701">
    <property type="component" value="Unplaced"/>
</dbReference>
<reference evidence="2" key="1">
    <citation type="journal article" date="2013" name="Genome Biol.">
        <title>Reference genomes and transcriptomes of Nicotiana sylvestris and Nicotiana tomentosiformis.</title>
        <authorList>
            <person name="Sierro N."/>
            <person name="Battey J.N."/>
            <person name="Ouadi S."/>
            <person name="Bovet L."/>
            <person name="Goepfert S."/>
            <person name="Bakaher N."/>
            <person name="Peitsch M.C."/>
            <person name="Ivanov N.V."/>
        </authorList>
    </citation>
    <scope>NUCLEOTIDE SEQUENCE [LARGE SCALE GENOMIC DNA]</scope>
</reference>
<name>A0A1U7XX32_NICSY</name>
<reference evidence="3" key="2">
    <citation type="submission" date="2025-08" db="UniProtKB">
        <authorList>
            <consortium name="RefSeq"/>
        </authorList>
    </citation>
    <scope>IDENTIFICATION</scope>
    <source>
        <tissue evidence="3">Leaf</tissue>
    </source>
</reference>
<organism evidence="2 3">
    <name type="scientific">Nicotiana sylvestris</name>
    <name type="common">Wood tobacco</name>
    <name type="synonym">South American tobacco</name>
    <dbReference type="NCBI Taxonomy" id="4096"/>
    <lineage>
        <taxon>Eukaryota</taxon>
        <taxon>Viridiplantae</taxon>
        <taxon>Streptophyta</taxon>
        <taxon>Embryophyta</taxon>
        <taxon>Tracheophyta</taxon>
        <taxon>Spermatophyta</taxon>
        <taxon>Magnoliopsida</taxon>
        <taxon>eudicotyledons</taxon>
        <taxon>Gunneridae</taxon>
        <taxon>Pentapetalae</taxon>
        <taxon>asterids</taxon>
        <taxon>lamiids</taxon>
        <taxon>Solanales</taxon>
        <taxon>Solanaceae</taxon>
        <taxon>Nicotianoideae</taxon>
        <taxon>Nicotianeae</taxon>
        <taxon>Nicotiana</taxon>
    </lineage>
</organism>
<keyword evidence="2" id="KW-1185">Reference proteome</keyword>
<feature type="compositionally biased region" description="Polar residues" evidence="1">
    <location>
        <begin position="218"/>
        <end position="229"/>
    </location>
</feature>
<gene>
    <name evidence="3" type="primary">LOC104238743</name>
</gene>
<proteinExistence type="predicted"/>
<evidence type="ECO:0000256" key="1">
    <source>
        <dbReference type="SAM" id="MobiDB-lite"/>
    </source>
</evidence>
<evidence type="ECO:0000313" key="2">
    <source>
        <dbReference type="Proteomes" id="UP000189701"/>
    </source>
</evidence>
<feature type="compositionally biased region" description="Low complexity" evidence="1">
    <location>
        <begin position="75"/>
        <end position="117"/>
    </location>
</feature>
<feature type="region of interest" description="Disordered" evidence="1">
    <location>
        <begin position="61"/>
        <end position="140"/>
    </location>
</feature>
<evidence type="ECO:0000313" key="3">
    <source>
        <dbReference type="RefSeq" id="XP_009791504.1"/>
    </source>
</evidence>
<dbReference type="RefSeq" id="XP_009791504.1">
    <property type="nucleotide sequence ID" value="XM_009793202.1"/>
</dbReference>
<protein>
    <submittedName>
        <fullName evidence="3">Uncharacterized protein LOC104238743</fullName>
    </submittedName>
</protein>
<dbReference type="AlphaFoldDB" id="A0A1U7XX32"/>